<feature type="signal peptide" evidence="1">
    <location>
        <begin position="1"/>
        <end position="22"/>
    </location>
</feature>
<reference evidence="2" key="1">
    <citation type="journal article" date="2023" name="Mol. Phylogenet. Evol.">
        <title>Genome-scale phylogeny and comparative genomics of the fungal order Sordariales.</title>
        <authorList>
            <person name="Hensen N."/>
            <person name="Bonometti L."/>
            <person name="Westerberg I."/>
            <person name="Brannstrom I.O."/>
            <person name="Guillou S."/>
            <person name="Cros-Aarteil S."/>
            <person name="Calhoun S."/>
            <person name="Haridas S."/>
            <person name="Kuo A."/>
            <person name="Mondo S."/>
            <person name="Pangilinan J."/>
            <person name="Riley R."/>
            <person name="LaButti K."/>
            <person name="Andreopoulos B."/>
            <person name="Lipzen A."/>
            <person name="Chen C."/>
            <person name="Yan M."/>
            <person name="Daum C."/>
            <person name="Ng V."/>
            <person name="Clum A."/>
            <person name="Steindorff A."/>
            <person name="Ohm R.A."/>
            <person name="Martin F."/>
            <person name="Silar P."/>
            <person name="Natvig D.O."/>
            <person name="Lalanne C."/>
            <person name="Gautier V."/>
            <person name="Ament-Velasquez S.L."/>
            <person name="Kruys A."/>
            <person name="Hutchinson M.I."/>
            <person name="Powell A.J."/>
            <person name="Barry K."/>
            <person name="Miller A.N."/>
            <person name="Grigoriev I.V."/>
            <person name="Debuchy R."/>
            <person name="Gladieux P."/>
            <person name="Hiltunen Thoren M."/>
            <person name="Johannesson H."/>
        </authorList>
    </citation>
    <scope>NUCLEOTIDE SEQUENCE</scope>
    <source>
        <strain evidence="2">CBS 232.78</strain>
    </source>
</reference>
<gene>
    <name evidence="2" type="ORF">B0H63DRAFT_75999</name>
</gene>
<keyword evidence="3" id="KW-1185">Reference proteome</keyword>
<reference evidence="2" key="2">
    <citation type="submission" date="2023-06" db="EMBL/GenBank/DDBJ databases">
        <authorList>
            <consortium name="Lawrence Berkeley National Laboratory"/>
            <person name="Haridas S."/>
            <person name="Hensen N."/>
            <person name="Bonometti L."/>
            <person name="Westerberg I."/>
            <person name="Brannstrom I.O."/>
            <person name="Guillou S."/>
            <person name="Cros-Aarteil S."/>
            <person name="Calhoun S."/>
            <person name="Kuo A."/>
            <person name="Mondo S."/>
            <person name="Pangilinan J."/>
            <person name="Riley R."/>
            <person name="LaButti K."/>
            <person name="Andreopoulos B."/>
            <person name="Lipzen A."/>
            <person name="Chen C."/>
            <person name="Yanf M."/>
            <person name="Daum C."/>
            <person name="Ng V."/>
            <person name="Clum A."/>
            <person name="Steindorff A."/>
            <person name="Ohm R."/>
            <person name="Martin F."/>
            <person name="Silar P."/>
            <person name="Natvig D."/>
            <person name="Lalanne C."/>
            <person name="Gautier V."/>
            <person name="Ament-velasquez S.L."/>
            <person name="Kruys A."/>
            <person name="Hutchinson M.I."/>
            <person name="Powell A.J."/>
            <person name="Barry K."/>
            <person name="Miller A.N."/>
            <person name="Grigoriev I.V."/>
            <person name="Debuchy R."/>
            <person name="Gladieux P."/>
            <person name="Thoren M.H."/>
            <person name="Johannesson H."/>
        </authorList>
    </citation>
    <scope>NUCLEOTIDE SEQUENCE</scope>
    <source>
        <strain evidence="2">CBS 232.78</strain>
    </source>
</reference>
<dbReference type="AlphaFoldDB" id="A0AAE0K2J5"/>
<evidence type="ECO:0000313" key="3">
    <source>
        <dbReference type="Proteomes" id="UP001285441"/>
    </source>
</evidence>
<sequence length="304" mass="33126">MQGSLRRASAFLLFAIAGFVLGQDRGDGYYGYRLEQRGDPETVTYETEDTVPGVVLPKEPDVYLNANVSVGEISVEVDNITAKVNLDAQVLKLLHFSAGVDVSIDRVRLLIQNVSAKVELEARLGNVVSMVDDVLRSIDLNPIIATLGQDVGKIVNSTLGVIGGPVNGSGSAASANTKRSEPNFNLEHNVLYSVNDYQGKAHTNRVLAQNGSIYDEFLDNDGNEQRRVVVGFYARDMTFTGHNKTISVDGQVKEYELQYEYKPFPGIEAISWIYLDTTGKVTRTQVIAELEGGGSSTISNDSEL</sequence>
<comment type="caution">
    <text evidence="2">The sequence shown here is derived from an EMBL/GenBank/DDBJ whole genome shotgun (WGS) entry which is preliminary data.</text>
</comment>
<dbReference type="EMBL" id="JAULSW010000010">
    <property type="protein sequence ID" value="KAK3368407.1"/>
    <property type="molecule type" value="Genomic_DNA"/>
</dbReference>
<evidence type="ECO:0000313" key="2">
    <source>
        <dbReference type="EMBL" id="KAK3368407.1"/>
    </source>
</evidence>
<dbReference type="Proteomes" id="UP001285441">
    <property type="component" value="Unassembled WGS sequence"/>
</dbReference>
<proteinExistence type="predicted"/>
<feature type="chain" id="PRO_5042272164" evidence="1">
    <location>
        <begin position="23"/>
        <end position="304"/>
    </location>
</feature>
<evidence type="ECO:0000256" key="1">
    <source>
        <dbReference type="SAM" id="SignalP"/>
    </source>
</evidence>
<accession>A0AAE0K2J5</accession>
<organism evidence="2 3">
    <name type="scientific">Podospora didyma</name>
    <dbReference type="NCBI Taxonomy" id="330526"/>
    <lineage>
        <taxon>Eukaryota</taxon>
        <taxon>Fungi</taxon>
        <taxon>Dikarya</taxon>
        <taxon>Ascomycota</taxon>
        <taxon>Pezizomycotina</taxon>
        <taxon>Sordariomycetes</taxon>
        <taxon>Sordariomycetidae</taxon>
        <taxon>Sordariales</taxon>
        <taxon>Podosporaceae</taxon>
        <taxon>Podospora</taxon>
    </lineage>
</organism>
<name>A0AAE0K2J5_9PEZI</name>
<keyword evidence="1" id="KW-0732">Signal</keyword>
<protein>
    <submittedName>
        <fullName evidence="2">Uncharacterized protein</fullName>
    </submittedName>
</protein>